<evidence type="ECO:0008006" key="3">
    <source>
        <dbReference type="Google" id="ProtNLM"/>
    </source>
</evidence>
<protein>
    <recommendedName>
        <fullName evidence="3">DUF2786 domain-containing protein</fullName>
    </recommendedName>
</protein>
<dbReference type="Proteomes" id="UP001597183">
    <property type="component" value="Unassembled WGS sequence"/>
</dbReference>
<dbReference type="RefSeq" id="WP_317795618.1">
    <property type="nucleotide sequence ID" value="NZ_AP028461.1"/>
</dbReference>
<comment type="caution">
    <text evidence="1">The sequence shown here is derived from an EMBL/GenBank/DDBJ whole genome shotgun (WGS) entry which is preliminary data.</text>
</comment>
<evidence type="ECO:0000313" key="2">
    <source>
        <dbReference type="Proteomes" id="UP001597183"/>
    </source>
</evidence>
<organism evidence="1 2">
    <name type="scientific">Actinoplanes sichuanensis</name>
    <dbReference type="NCBI Taxonomy" id="512349"/>
    <lineage>
        <taxon>Bacteria</taxon>
        <taxon>Bacillati</taxon>
        <taxon>Actinomycetota</taxon>
        <taxon>Actinomycetes</taxon>
        <taxon>Micromonosporales</taxon>
        <taxon>Micromonosporaceae</taxon>
        <taxon>Actinoplanes</taxon>
    </lineage>
</organism>
<keyword evidence="2" id="KW-1185">Reference proteome</keyword>
<evidence type="ECO:0000313" key="1">
    <source>
        <dbReference type="EMBL" id="MFD1371042.1"/>
    </source>
</evidence>
<dbReference type="EMBL" id="JBHTMK010000050">
    <property type="protein sequence ID" value="MFD1371042.1"/>
    <property type="molecule type" value="Genomic_DNA"/>
</dbReference>
<sequence length="251" mass="26363">MTTNAGLPVALRTSLLHRMMIVRELAGGCRAADVFRDRRLPSIVEYNAEAAVVGIAEALGPLDTLTASAGPPPAGGLSQPGRESRSAPLTIWLNEQASQDIRQCLSALFVVLHDSPSPEAEDVAVDGGDVEAVLVAARHAAYLARGHVTQLLHLLNDGPQGPRDPIAALSGRLLRDRQLDHNALGAISRDARRVAAGLSATGLRPTTGRGGTPVPHELRAGAPFLQDFAGYVRQLTPAASLVSGITDPVRR</sequence>
<name>A0ABW4ALM2_9ACTN</name>
<reference evidence="2" key="1">
    <citation type="journal article" date="2019" name="Int. J. Syst. Evol. Microbiol.">
        <title>The Global Catalogue of Microorganisms (GCM) 10K type strain sequencing project: providing services to taxonomists for standard genome sequencing and annotation.</title>
        <authorList>
            <consortium name="The Broad Institute Genomics Platform"/>
            <consortium name="The Broad Institute Genome Sequencing Center for Infectious Disease"/>
            <person name="Wu L."/>
            <person name="Ma J."/>
        </authorList>
    </citation>
    <scope>NUCLEOTIDE SEQUENCE [LARGE SCALE GENOMIC DNA]</scope>
    <source>
        <strain evidence="2">CCM 7526</strain>
    </source>
</reference>
<proteinExistence type="predicted"/>
<accession>A0ABW4ALM2</accession>
<gene>
    <name evidence="1" type="ORF">ACFQ5G_37385</name>
</gene>